<dbReference type="GO" id="GO:0003677">
    <property type="term" value="F:DNA binding"/>
    <property type="evidence" value="ECO:0007669"/>
    <property type="project" value="UniProtKB-KW"/>
</dbReference>
<accession>A0A1I1ZU93</accession>
<evidence type="ECO:0000256" key="5">
    <source>
        <dbReference type="ARBA" id="ARBA00023163"/>
    </source>
</evidence>
<keyword evidence="3" id="KW-0731">Sigma factor</keyword>
<name>A0A1I1ZU93_9ACTN</name>
<keyword evidence="5" id="KW-0804">Transcription</keyword>
<reference evidence="7 8" key="1">
    <citation type="submission" date="2016-10" db="EMBL/GenBank/DDBJ databases">
        <authorList>
            <person name="de Groot N.N."/>
        </authorList>
    </citation>
    <scope>NUCLEOTIDE SEQUENCE [LARGE SCALE GENOMIC DNA]</scope>
    <source>
        <strain evidence="7 8">DSM 43019</strain>
    </source>
</reference>
<dbReference type="STRING" id="35752.SAMN05421541_101299"/>
<dbReference type="InterPro" id="IPR013325">
    <property type="entry name" value="RNA_pol_sigma_r2"/>
</dbReference>
<keyword evidence="8" id="KW-1185">Reference proteome</keyword>
<dbReference type="GO" id="GO:0016987">
    <property type="term" value="F:sigma factor activity"/>
    <property type="evidence" value="ECO:0007669"/>
    <property type="project" value="UniProtKB-KW"/>
</dbReference>
<organism evidence="7 8">
    <name type="scientific">Actinoplanes philippinensis</name>
    <dbReference type="NCBI Taxonomy" id="35752"/>
    <lineage>
        <taxon>Bacteria</taxon>
        <taxon>Bacillati</taxon>
        <taxon>Actinomycetota</taxon>
        <taxon>Actinomycetes</taxon>
        <taxon>Micromonosporales</taxon>
        <taxon>Micromonosporaceae</taxon>
        <taxon>Actinoplanes</taxon>
    </lineage>
</organism>
<dbReference type="Gene3D" id="1.10.10.10">
    <property type="entry name" value="Winged helix-like DNA-binding domain superfamily/Winged helix DNA-binding domain"/>
    <property type="match status" value="1"/>
</dbReference>
<protein>
    <submittedName>
        <fullName evidence="7">RNA polymerase sigma-70 factor, ECF subfamily</fullName>
    </submittedName>
</protein>
<dbReference type="GO" id="GO:0006352">
    <property type="term" value="P:DNA-templated transcription initiation"/>
    <property type="evidence" value="ECO:0007669"/>
    <property type="project" value="InterPro"/>
</dbReference>
<evidence type="ECO:0000259" key="6">
    <source>
        <dbReference type="Pfam" id="PF04545"/>
    </source>
</evidence>
<dbReference type="PANTHER" id="PTHR43133">
    <property type="entry name" value="RNA POLYMERASE ECF-TYPE SIGMA FACTO"/>
    <property type="match status" value="1"/>
</dbReference>
<dbReference type="SUPFAM" id="SSF88659">
    <property type="entry name" value="Sigma3 and sigma4 domains of RNA polymerase sigma factors"/>
    <property type="match status" value="1"/>
</dbReference>
<dbReference type="PANTHER" id="PTHR43133:SF52">
    <property type="entry name" value="ECF RNA POLYMERASE SIGMA FACTOR SIGL"/>
    <property type="match status" value="1"/>
</dbReference>
<dbReference type="Proteomes" id="UP000199645">
    <property type="component" value="Unassembled WGS sequence"/>
</dbReference>
<dbReference type="InterPro" id="IPR007630">
    <property type="entry name" value="RNA_pol_sigma70_r4"/>
</dbReference>
<evidence type="ECO:0000256" key="4">
    <source>
        <dbReference type="ARBA" id="ARBA00023125"/>
    </source>
</evidence>
<keyword evidence="4" id="KW-0238">DNA-binding</keyword>
<evidence type="ECO:0000313" key="8">
    <source>
        <dbReference type="Proteomes" id="UP000199645"/>
    </source>
</evidence>
<evidence type="ECO:0000256" key="3">
    <source>
        <dbReference type="ARBA" id="ARBA00023082"/>
    </source>
</evidence>
<dbReference type="InterPro" id="IPR039425">
    <property type="entry name" value="RNA_pol_sigma-70-like"/>
</dbReference>
<dbReference type="EMBL" id="FONV01000001">
    <property type="protein sequence ID" value="SFE35195.1"/>
    <property type="molecule type" value="Genomic_DNA"/>
</dbReference>
<dbReference type="AlphaFoldDB" id="A0A1I1ZU93"/>
<evidence type="ECO:0000256" key="1">
    <source>
        <dbReference type="ARBA" id="ARBA00010641"/>
    </source>
</evidence>
<sequence length="148" mass="16260">MGRHAAASNRAAEEFERMVRPHLPALHAYVLRHTGGDETATEQVLDETLSRAAREPRRDLGVRPWLLLTARTVLRGGNRRATMPPAAVVAAMRELAPADRELIVRTYYGGASLAELAAGRGVPIARIKSDLFFAMRAVRAVLDQQVPK</sequence>
<dbReference type="Pfam" id="PF04545">
    <property type="entry name" value="Sigma70_r4"/>
    <property type="match status" value="1"/>
</dbReference>
<dbReference type="InterPro" id="IPR036388">
    <property type="entry name" value="WH-like_DNA-bd_sf"/>
</dbReference>
<evidence type="ECO:0000256" key="2">
    <source>
        <dbReference type="ARBA" id="ARBA00023015"/>
    </source>
</evidence>
<comment type="similarity">
    <text evidence="1">Belongs to the sigma-70 factor family. ECF subfamily.</text>
</comment>
<keyword evidence="2" id="KW-0805">Transcription regulation</keyword>
<dbReference type="SUPFAM" id="SSF88946">
    <property type="entry name" value="Sigma2 domain of RNA polymerase sigma factors"/>
    <property type="match status" value="1"/>
</dbReference>
<feature type="domain" description="RNA polymerase sigma-70 region 4" evidence="6">
    <location>
        <begin position="91"/>
        <end position="139"/>
    </location>
</feature>
<evidence type="ECO:0000313" key="7">
    <source>
        <dbReference type="EMBL" id="SFE35195.1"/>
    </source>
</evidence>
<dbReference type="RefSeq" id="WP_177319528.1">
    <property type="nucleotide sequence ID" value="NZ_BOMT01000012.1"/>
</dbReference>
<gene>
    <name evidence="7" type="ORF">SAMN05421541_101299</name>
</gene>
<proteinExistence type="inferred from homology"/>
<dbReference type="InterPro" id="IPR013324">
    <property type="entry name" value="RNA_pol_sigma_r3/r4-like"/>
</dbReference>